<gene>
    <name evidence="1" type="ORF">SAMN05661077_1921</name>
</gene>
<reference evidence="2" key="1">
    <citation type="submission" date="2016-10" db="EMBL/GenBank/DDBJ databases">
        <authorList>
            <person name="Varghese N."/>
        </authorList>
    </citation>
    <scope>NUCLEOTIDE SEQUENCE [LARGE SCALE GENOMIC DNA]</scope>
    <source>
        <strain evidence="2">HL 19</strain>
    </source>
</reference>
<name>A0A0P9EFG8_9GAMM</name>
<dbReference type="OrthoDB" id="5791859at2"/>
<keyword evidence="2" id="KW-1185">Reference proteome</keyword>
<dbReference type="PATRIC" id="fig|381306.5.peg.1344"/>
<accession>A0A0P9EFG8</accession>
<organism evidence="1 2">
    <name type="scientific">Thiohalorhabdus denitrificans</name>
    <dbReference type="NCBI Taxonomy" id="381306"/>
    <lineage>
        <taxon>Bacteria</taxon>
        <taxon>Pseudomonadati</taxon>
        <taxon>Pseudomonadota</taxon>
        <taxon>Gammaproteobacteria</taxon>
        <taxon>Thiohalorhabdales</taxon>
        <taxon>Thiohalorhabdaceae</taxon>
        <taxon>Thiohalorhabdus</taxon>
    </lineage>
</organism>
<dbReference type="RefSeq" id="WP_054965382.1">
    <property type="nucleotide sequence ID" value="NZ_FMUN01000005.1"/>
</dbReference>
<dbReference type="STRING" id="381306.AN478_04285"/>
<protein>
    <submittedName>
        <fullName evidence="1">Uncharacterized protein</fullName>
    </submittedName>
</protein>
<proteinExistence type="predicted"/>
<sequence length="276" mass="31300">MAWLRRKQAKGSGENLEPTELGVELSPQRCEQALQQLFDNLEADGGVERYVAALKMKSELFGKLLAPEALAQLDEEARDTVLERVFSARRRLAPHLREMDVADFRSLVGELLHGKGDLEERMEAFTEALPCEGKACRARRDLAADLLHFYDPERYPLMTRWVWDVTTDSGALRELVPHSDQIDRLPTGGEPGVFLTLRDWVKEQLEAQSFYRDLDLTADLLLAQVYAQYIKAMAEGMLRTDFGGNSEDPSEHVRKLLGIDEQRLKGRSRLKGETEG</sequence>
<dbReference type="EMBL" id="FMUN01000005">
    <property type="protein sequence ID" value="SCY37323.1"/>
    <property type="molecule type" value="Genomic_DNA"/>
</dbReference>
<dbReference type="Proteomes" id="UP000183104">
    <property type="component" value="Unassembled WGS sequence"/>
</dbReference>
<dbReference type="AlphaFoldDB" id="A0A0P9EFG8"/>
<evidence type="ECO:0000313" key="2">
    <source>
        <dbReference type="Proteomes" id="UP000183104"/>
    </source>
</evidence>
<evidence type="ECO:0000313" key="1">
    <source>
        <dbReference type="EMBL" id="SCY37323.1"/>
    </source>
</evidence>